<comment type="caution">
    <text evidence="6">The sequence shown here is derived from an EMBL/GenBank/DDBJ whole genome shotgun (WGS) entry which is preliminary data.</text>
</comment>
<dbReference type="EMBL" id="JBBPFD010000004">
    <property type="protein sequence ID" value="KAK7930181.1"/>
    <property type="molecule type" value="Genomic_DNA"/>
</dbReference>
<dbReference type="Proteomes" id="UP001460270">
    <property type="component" value="Unassembled WGS sequence"/>
</dbReference>
<dbReference type="SUPFAM" id="SSF52540">
    <property type="entry name" value="P-loop containing nucleoside triphosphate hydrolases"/>
    <property type="match status" value="1"/>
</dbReference>
<keyword evidence="3" id="KW-0342">GTP-binding</keyword>
<sequence length="211" mass="24703">MFWTWTPVFVLLFLIGACARDTNPKAPVREQRVKTDMVDTLLLWTHLGFLTQKNNEELKKDIEECIVVQSVPGPHAILLVINVKARFTEEERAAVKWIEDNFGPDASLYTILLFTHTDQLEDKTLEEFISESEDLRRLKNQCGRRYHAFHNNNLEDRSQVSKLLEKIEEMVKENGGQHYTNEMYKKAQWKLEKEKREKMNNLSCKMMAATA</sequence>
<dbReference type="InterPro" id="IPR045058">
    <property type="entry name" value="GIMA/IAN/Toc"/>
</dbReference>
<reference evidence="7" key="1">
    <citation type="submission" date="2024-04" db="EMBL/GenBank/DDBJ databases">
        <title>Salinicola lusitanus LLJ914,a marine bacterium isolated from the Okinawa Trough.</title>
        <authorList>
            <person name="Li J."/>
        </authorList>
    </citation>
    <scope>NUCLEOTIDE SEQUENCE [LARGE SCALE GENOMIC DNA]</scope>
</reference>
<feature type="domain" description="AIG1-type G" evidence="5">
    <location>
        <begin position="1"/>
        <end position="188"/>
    </location>
</feature>
<keyword evidence="4" id="KW-0732">Signal</keyword>
<comment type="similarity">
    <text evidence="1">Belongs to the TRAFAC class TrmE-Era-EngA-EngB-Septin-like GTPase superfamily. AIG1/Toc34/Toc159-like paraseptin GTPase family. IAN subfamily.</text>
</comment>
<gene>
    <name evidence="6" type="ORF">WMY93_006576</name>
</gene>
<evidence type="ECO:0000256" key="2">
    <source>
        <dbReference type="ARBA" id="ARBA00022741"/>
    </source>
</evidence>
<evidence type="ECO:0000259" key="5">
    <source>
        <dbReference type="PROSITE" id="PS51720"/>
    </source>
</evidence>
<evidence type="ECO:0000313" key="6">
    <source>
        <dbReference type="EMBL" id="KAK7930181.1"/>
    </source>
</evidence>
<keyword evidence="7" id="KW-1185">Reference proteome</keyword>
<protein>
    <recommendedName>
        <fullName evidence="5">AIG1-type G domain-containing protein</fullName>
    </recommendedName>
</protein>
<dbReference type="PANTHER" id="PTHR10903">
    <property type="entry name" value="GTPASE, IMAP FAMILY MEMBER-RELATED"/>
    <property type="match status" value="1"/>
</dbReference>
<keyword evidence="2" id="KW-0547">Nucleotide-binding</keyword>
<evidence type="ECO:0000313" key="7">
    <source>
        <dbReference type="Proteomes" id="UP001460270"/>
    </source>
</evidence>
<feature type="signal peptide" evidence="4">
    <location>
        <begin position="1"/>
        <end position="19"/>
    </location>
</feature>
<dbReference type="InterPro" id="IPR027417">
    <property type="entry name" value="P-loop_NTPase"/>
</dbReference>
<dbReference type="PANTHER" id="PTHR10903:SF170">
    <property type="entry name" value="GTPASE IMAP FAMILY MEMBER 7"/>
    <property type="match status" value="1"/>
</dbReference>
<evidence type="ECO:0000256" key="1">
    <source>
        <dbReference type="ARBA" id="ARBA00008535"/>
    </source>
</evidence>
<dbReference type="Pfam" id="PF04548">
    <property type="entry name" value="AIG1"/>
    <property type="match status" value="1"/>
</dbReference>
<evidence type="ECO:0000256" key="3">
    <source>
        <dbReference type="ARBA" id="ARBA00023134"/>
    </source>
</evidence>
<dbReference type="GO" id="GO:0005525">
    <property type="term" value="F:GTP binding"/>
    <property type="evidence" value="ECO:0007669"/>
    <property type="project" value="UniProtKB-KW"/>
</dbReference>
<dbReference type="FunFam" id="3.40.50.300:FF:000366">
    <property type="entry name" value="GTPase, IMAP family member 2"/>
    <property type="match status" value="1"/>
</dbReference>
<dbReference type="InterPro" id="IPR006703">
    <property type="entry name" value="G_AIG1"/>
</dbReference>
<name>A0AAW0PP29_9GOBI</name>
<organism evidence="6 7">
    <name type="scientific">Mugilogobius chulae</name>
    <name type="common">yellowstripe goby</name>
    <dbReference type="NCBI Taxonomy" id="88201"/>
    <lineage>
        <taxon>Eukaryota</taxon>
        <taxon>Metazoa</taxon>
        <taxon>Chordata</taxon>
        <taxon>Craniata</taxon>
        <taxon>Vertebrata</taxon>
        <taxon>Euteleostomi</taxon>
        <taxon>Actinopterygii</taxon>
        <taxon>Neopterygii</taxon>
        <taxon>Teleostei</taxon>
        <taxon>Neoteleostei</taxon>
        <taxon>Acanthomorphata</taxon>
        <taxon>Gobiaria</taxon>
        <taxon>Gobiiformes</taxon>
        <taxon>Gobioidei</taxon>
        <taxon>Gobiidae</taxon>
        <taxon>Gobionellinae</taxon>
        <taxon>Mugilogobius</taxon>
    </lineage>
</organism>
<evidence type="ECO:0000256" key="4">
    <source>
        <dbReference type="SAM" id="SignalP"/>
    </source>
</evidence>
<accession>A0AAW0PP29</accession>
<dbReference type="PROSITE" id="PS51720">
    <property type="entry name" value="G_AIG1"/>
    <property type="match status" value="1"/>
</dbReference>
<dbReference type="AlphaFoldDB" id="A0AAW0PP29"/>
<feature type="chain" id="PRO_5043754629" description="AIG1-type G domain-containing protein" evidence="4">
    <location>
        <begin position="20"/>
        <end position="211"/>
    </location>
</feature>
<proteinExistence type="inferred from homology"/>
<dbReference type="Gene3D" id="3.40.50.300">
    <property type="entry name" value="P-loop containing nucleotide triphosphate hydrolases"/>
    <property type="match status" value="1"/>
</dbReference>